<evidence type="ECO:0000256" key="1">
    <source>
        <dbReference type="ARBA" id="ARBA00006846"/>
    </source>
</evidence>
<dbReference type="SUPFAM" id="SSF47113">
    <property type="entry name" value="Histone-fold"/>
    <property type="match status" value="1"/>
</dbReference>
<dbReference type="InterPro" id="IPR007125">
    <property type="entry name" value="H2A/H2B/H3"/>
</dbReference>
<feature type="compositionally biased region" description="Polar residues" evidence="4">
    <location>
        <begin position="72"/>
        <end position="82"/>
    </location>
</feature>
<dbReference type="Proteomes" id="UP001341245">
    <property type="component" value="Unassembled WGS sequence"/>
</dbReference>
<keyword evidence="3" id="KW-0007">Acetylation</keyword>
<organism evidence="6 7">
    <name type="scientific">Aureobasidium pullulans</name>
    <name type="common">Black yeast</name>
    <name type="synonym">Pullularia pullulans</name>
    <dbReference type="NCBI Taxonomy" id="5580"/>
    <lineage>
        <taxon>Eukaryota</taxon>
        <taxon>Fungi</taxon>
        <taxon>Dikarya</taxon>
        <taxon>Ascomycota</taxon>
        <taxon>Pezizomycotina</taxon>
        <taxon>Dothideomycetes</taxon>
        <taxon>Dothideomycetidae</taxon>
        <taxon>Dothideales</taxon>
        <taxon>Saccotheciaceae</taxon>
        <taxon>Aureobasidium</taxon>
    </lineage>
</organism>
<keyword evidence="7" id="KW-1185">Reference proteome</keyword>
<evidence type="ECO:0000256" key="2">
    <source>
        <dbReference type="ARBA" id="ARBA00017644"/>
    </source>
</evidence>
<comment type="caution">
    <text evidence="6">The sequence shown here is derived from an EMBL/GenBank/DDBJ whole genome shotgun (WGS) entry which is preliminary data.</text>
</comment>
<proteinExistence type="inferred from homology"/>
<comment type="similarity">
    <text evidence="1">Belongs to the histone H2B family.</text>
</comment>
<feature type="compositionally biased region" description="Acidic residues" evidence="4">
    <location>
        <begin position="32"/>
        <end position="42"/>
    </location>
</feature>
<evidence type="ECO:0000256" key="4">
    <source>
        <dbReference type="SAM" id="MobiDB-lite"/>
    </source>
</evidence>
<feature type="domain" description="Core Histone H2A/H2B/H3" evidence="5">
    <location>
        <begin position="130"/>
        <end position="205"/>
    </location>
</feature>
<sequence length="235" mass="25497">MPPKIARKLTVAETQRAIAKTQDNESSQVGEDTIENDQETQVDDGNQPDQETQVDDTTQSDADAPTSSADSNGVNDAMTSTADGPDAATPNTPATSTHEVETKAAIKTATKRPAGKKVATGDDQTGDGTKRKRRVKRDPTNFQAYIHKVLRQIHPDSSMSKTAMQIMNDFIKDVCIRIADLASDLCKKLKKSTLQAHDIQTAAKLILTGGLADHAQREATKALRIFNKATKQDLR</sequence>
<gene>
    <name evidence="6" type="ORF">QM012_007981</name>
</gene>
<feature type="region of interest" description="Disordered" evidence="4">
    <location>
        <begin position="16"/>
        <end position="139"/>
    </location>
</feature>
<dbReference type="PANTHER" id="PTHR23428">
    <property type="entry name" value="HISTONE H2B"/>
    <property type="match status" value="1"/>
</dbReference>
<dbReference type="Pfam" id="PF00125">
    <property type="entry name" value="Histone"/>
    <property type="match status" value="1"/>
</dbReference>
<dbReference type="InterPro" id="IPR009072">
    <property type="entry name" value="Histone-fold"/>
</dbReference>
<evidence type="ECO:0000259" key="5">
    <source>
        <dbReference type="Pfam" id="PF00125"/>
    </source>
</evidence>
<reference evidence="6 7" key="1">
    <citation type="submission" date="2023-11" db="EMBL/GenBank/DDBJ databases">
        <title>Draft genome sequence and annotation of the polyextremotolerant black yeast-like fungus Aureobasidium pullulans NRRL 62042.</title>
        <authorList>
            <person name="Dielentheis-Frenken M.R.E."/>
            <person name="Wibberg D."/>
            <person name="Blank L.M."/>
            <person name="Tiso T."/>
        </authorList>
    </citation>
    <scope>NUCLEOTIDE SEQUENCE [LARGE SCALE GENOMIC DNA]</scope>
    <source>
        <strain evidence="6 7">NRRL 62042</strain>
    </source>
</reference>
<dbReference type="EMBL" id="JASGXD010000006">
    <property type="protein sequence ID" value="KAK6005202.1"/>
    <property type="molecule type" value="Genomic_DNA"/>
</dbReference>
<dbReference type="InterPro" id="IPR000558">
    <property type="entry name" value="Histone_H2B"/>
</dbReference>
<evidence type="ECO:0000256" key="3">
    <source>
        <dbReference type="ARBA" id="ARBA00022990"/>
    </source>
</evidence>
<name>A0ABR0TLI2_AURPU</name>
<dbReference type="SMART" id="SM00427">
    <property type="entry name" value="H2B"/>
    <property type="match status" value="1"/>
</dbReference>
<evidence type="ECO:0000313" key="6">
    <source>
        <dbReference type="EMBL" id="KAK6005202.1"/>
    </source>
</evidence>
<dbReference type="CDD" id="cd22910">
    <property type="entry name" value="HFD_H2B"/>
    <property type="match status" value="1"/>
</dbReference>
<feature type="compositionally biased region" description="Low complexity" evidence="4">
    <location>
        <begin position="55"/>
        <end position="71"/>
    </location>
</feature>
<dbReference type="Gene3D" id="1.10.20.10">
    <property type="entry name" value="Histone, subunit A"/>
    <property type="match status" value="1"/>
</dbReference>
<evidence type="ECO:0000313" key="7">
    <source>
        <dbReference type="Proteomes" id="UP001341245"/>
    </source>
</evidence>
<protein>
    <recommendedName>
        <fullName evidence="2">Histone H2B</fullName>
    </recommendedName>
</protein>
<accession>A0ABR0TLI2</accession>
<dbReference type="PRINTS" id="PR00621">
    <property type="entry name" value="HISTONEH2B"/>
</dbReference>